<feature type="domain" description="WKF" evidence="1">
    <location>
        <begin position="103"/>
        <end position="185"/>
    </location>
</feature>
<organism evidence="2 3">
    <name type="scientific">Hanseniaspora guilliermondii</name>
    <dbReference type="NCBI Taxonomy" id="56406"/>
    <lineage>
        <taxon>Eukaryota</taxon>
        <taxon>Fungi</taxon>
        <taxon>Dikarya</taxon>
        <taxon>Ascomycota</taxon>
        <taxon>Saccharomycotina</taxon>
        <taxon>Saccharomycetes</taxon>
        <taxon>Saccharomycodales</taxon>
        <taxon>Saccharomycodaceae</taxon>
        <taxon>Hanseniaspora</taxon>
    </lineage>
</organism>
<evidence type="ECO:0000313" key="2">
    <source>
        <dbReference type="EMBL" id="SGZ39020.1"/>
    </source>
</evidence>
<dbReference type="Pfam" id="PF10180">
    <property type="entry name" value="WKF"/>
    <property type="match status" value="1"/>
</dbReference>
<dbReference type="VEuPathDB" id="FungiDB:HGUI_01220"/>
<accession>A0A1L0AZQ9</accession>
<evidence type="ECO:0000313" key="3">
    <source>
        <dbReference type="Proteomes" id="UP000183365"/>
    </source>
</evidence>
<proteinExistence type="predicted"/>
<dbReference type="AlphaFoldDB" id="A0A1L0AZQ9"/>
<dbReference type="OrthoDB" id="10261563at2759"/>
<protein>
    <recommendedName>
        <fullName evidence="1">WKF domain-containing protein</fullName>
    </recommendedName>
</protein>
<gene>
    <name evidence="2" type="ORF">HGUI_01220</name>
</gene>
<keyword evidence="3" id="KW-1185">Reference proteome</keyword>
<dbReference type="InterPro" id="IPR019327">
    <property type="entry name" value="WKF"/>
</dbReference>
<reference evidence="3" key="1">
    <citation type="submission" date="2016-11" db="EMBL/GenBank/DDBJ databases">
        <authorList>
            <person name="Guldener U."/>
        </authorList>
    </citation>
    <scope>NUCLEOTIDE SEQUENCE [LARGE SCALE GENOMIC DNA]</scope>
</reference>
<evidence type="ECO:0000259" key="1">
    <source>
        <dbReference type="Pfam" id="PF10180"/>
    </source>
</evidence>
<dbReference type="Proteomes" id="UP000183365">
    <property type="component" value="Unassembled WGS sequence"/>
</dbReference>
<name>A0A1L0AZQ9_9ASCO</name>
<dbReference type="EMBL" id="FQNF01000016">
    <property type="protein sequence ID" value="SGZ39020.1"/>
    <property type="molecule type" value="Genomic_DNA"/>
</dbReference>
<sequence length="257" mass="30450">MSEDTIPAWKKKLNLNSLKSSNHQESSNDSLKVSKHLSTSNILSKKDKKNLINERNKVKKTKKDKSRNKVKINDISEKLDHLNTTFLKDHFKYLIEYYIYKYSVKELPEEIRNLENVKKNMDLDVDETIKTWKFNKNKQNWLLKNVFIHDSKTDYLAIPKVYDTILVEYFINLPAESAIKKDLIEKSWKLLHSWNEGIIKQKENMLKLLNDDSSEQKEKEEEKEKIELPNKELVLRAYEIVSKLDKTNASSFELQMV</sequence>